<evidence type="ECO:0000313" key="2">
    <source>
        <dbReference type="Proteomes" id="UP000256964"/>
    </source>
</evidence>
<sequence length="105" mass="11122">MEFRVGNLVLSAVASRAPTYANSHVLASGLEPALATAESSGGPSAGQHCDPCPRNRFCHGAEYTAGTAKFGDMGSYPRARSDFPSPRLWPANGIRAFTVPRGWTL</sequence>
<organism evidence="1 2">
    <name type="scientific">Lentinus brumalis</name>
    <dbReference type="NCBI Taxonomy" id="2498619"/>
    <lineage>
        <taxon>Eukaryota</taxon>
        <taxon>Fungi</taxon>
        <taxon>Dikarya</taxon>
        <taxon>Basidiomycota</taxon>
        <taxon>Agaricomycotina</taxon>
        <taxon>Agaricomycetes</taxon>
        <taxon>Polyporales</taxon>
        <taxon>Polyporaceae</taxon>
        <taxon>Lentinus</taxon>
    </lineage>
</organism>
<proteinExistence type="predicted"/>
<accession>A0A371DR72</accession>
<dbReference type="AlphaFoldDB" id="A0A371DR72"/>
<reference evidence="1 2" key="1">
    <citation type="journal article" date="2018" name="Biotechnol. Biofuels">
        <title>Integrative visual omics of the white-rot fungus Polyporus brumalis exposes the biotechnological potential of its oxidative enzymes for delignifying raw plant biomass.</title>
        <authorList>
            <person name="Miyauchi S."/>
            <person name="Rancon A."/>
            <person name="Drula E."/>
            <person name="Hage H."/>
            <person name="Chaduli D."/>
            <person name="Favel A."/>
            <person name="Grisel S."/>
            <person name="Henrissat B."/>
            <person name="Herpoel-Gimbert I."/>
            <person name="Ruiz-Duenas F.J."/>
            <person name="Chevret D."/>
            <person name="Hainaut M."/>
            <person name="Lin J."/>
            <person name="Wang M."/>
            <person name="Pangilinan J."/>
            <person name="Lipzen A."/>
            <person name="Lesage-Meessen L."/>
            <person name="Navarro D."/>
            <person name="Riley R."/>
            <person name="Grigoriev I.V."/>
            <person name="Zhou S."/>
            <person name="Raouche S."/>
            <person name="Rosso M.N."/>
        </authorList>
    </citation>
    <scope>NUCLEOTIDE SEQUENCE [LARGE SCALE GENOMIC DNA]</scope>
    <source>
        <strain evidence="1 2">BRFM 1820</strain>
    </source>
</reference>
<protein>
    <submittedName>
        <fullName evidence="1">Uncharacterized protein</fullName>
    </submittedName>
</protein>
<gene>
    <name evidence="1" type="ORF">OH76DRAFT_855650</name>
</gene>
<keyword evidence="2" id="KW-1185">Reference proteome</keyword>
<dbReference type="EMBL" id="KZ857383">
    <property type="protein sequence ID" value="RDX54994.1"/>
    <property type="molecule type" value="Genomic_DNA"/>
</dbReference>
<name>A0A371DR72_9APHY</name>
<evidence type="ECO:0000313" key="1">
    <source>
        <dbReference type="EMBL" id="RDX54994.1"/>
    </source>
</evidence>
<dbReference type="Proteomes" id="UP000256964">
    <property type="component" value="Unassembled WGS sequence"/>
</dbReference>